<gene>
    <name evidence="2" type="ORF">CYFUS_004794</name>
</gene>
<reference evidence="2 3" key="1">
    <citation type="submission" date="2017-06" db="EMBL/GenBank/DDBJ databases">
        <title>Sequencing and comparative analysis of myxobacterial genomes.</title>
        <authorList>
            <person name="Rupp O."/>
            <person name="Goesmann A."/>
            <person name="Sogaard-Andersen L."/>
        </authorList>
    </citation>
    <scope>NUCLEOTIDE SEQUENCE [LARGE SCALE GENOMIC DNA]</scope>
    <source>
        <strain evidence="2 3">DSM 52655</strain>
    </source>
</reference>
<organism evidence="2 3">
    <name type="scientific">Cystobacter fuscus</name>
    <dbReference type="NCBI Taxonomy" id="43"/>
    <lineage>
        <taxon>Bacteria</taxon>
        <taxon>Pseudomonadati</taxon>
        <taxon>Myxococcota</taxon>
        <taxon>Myxococcia</taxon>
        <taxon>Myxococcales</taxon>
        <taxon>Cystobacterineae</taxon>
        <taxon>Archangiaceae</taxon>
        <taxon>Cystobacter</taxon>
    </lineage>
</organism>
<name>A0A250J738_9BACT</name>
<evidence type="ECO:0000313" key="3">
    <source>
        <dbReference type="Proteomes" id="UP000217257"/>
    </source>
</evidence>
<evidence type="ECO:0000256" key="1">
    <source>
        <dbReference type="SAM" id="MobiDB-lite"/>
    </source>
</evidence>
<sequence length="255" mass="27756">MKSAAGKHCRRPGGLAWTMETRVEARGMTFRVGVCEMTSRVMGLGVLVATVVHAQAVAPPPAPAPSMPVPVPRYVPEGAGAPMVGQPGEQSAPIDRSPNTRVLPPTRELGLWAADEPKAVKKPVPASPPDIDELLAARPSPGAPELLSCRQRVLRASKSSGQEETRHNLPRTPRECVTARLLLHCANLELIEFIRQAMHTPRLGGVDPIPARRAEVDAVFYWQFGLCEPFRSLPQIELLYSDIAFALDKQFKGEK</sequence>
<dbReference type="EMBL" id="CP022098">
    <property type="protein sequence ID" value="ATB39350.1"/>
    <property type="molecule type" value="Genomic_DNA"/>
</dbReference>
<feature type="region of interest" description="Disordered" evidence="1">
    <location>
        <begin position="83"/>
        <end position="103"/>
    </location>
</feature>
<protein>
    <submittedName>
        <fullName evidence="2">Uncharacterized protein</fullName>
    </submittedName>
</protein>
<dbReference type="AlphaFoldDB" id="A0A250J738"/>
<proteinExistence type="predicted"/>
<dbReference type="KEGG" id="cfus:CYFUS_004794"/>
<accession>A0A250J738</accession>
<evidence type="ECO:0000313" key="2">
    <source>
        <dbReference type="EMBL" id="ATB39350.1"/>
    </source>
</evidence>
<dbReference type="Proteomes" id="UP000217257">
    <property type="component" value="Chromosome"/>
</dbReference>